<accession>A0ACA9YEJ7</accession>
<dbReference type="EMBL" id="CALSDN010000016">
    <property type="protein sequence ID" value="CAH6723510.1"/>
    <property type="molecule type" value="Genomic_DNA"/>
</dbReference>
<dbReference type="Proteomes" id="UP001152531">
    <property type="component" value="Unassembled WGS sequence"/>
</dbReference>
<protein>
    <submittedName>
        <fullName evidence="1">Uncharacterized protein</fullName>
    </submittedName>
</protein>
<organism evidence="1 2">
    <name type="scientific">[Candida] jaroonii</name>
    <dbReference type="NCBI Taxonomy" id="467808"/>
    <lineage>
        <taxon>Eukaryota</taxon>
        <taxon>Fungi</taxon>
        <taxon>Dikarya</taxon>
        <taxon>Ascomycota</taxon>
        <taxon>Saccharomycotina</taxon>
        <taxon>Pichiomycetes</taxon>
        <taxon>Debaryomycetaceae</taxon>
        <taxon>Yamadazyma</taxon>
    </lineage>
</organism>
<comment type="caution">
    <text evidence="1">The sequence shown here is derived from an EMBL/GenBank/DDBJ whole genome shotgun (WGS) entry which is preliminary data.</text>
</comment>
<keyword evidence="2" id="KW-1185">Reference proteome</keyword>
<evidence type="ECO:0000313" key="2">
    <source>
        <dbReference type="Proteomes" id="UP001152531"/>
    </source>
</evidence>
<sequence>MVAISKYSSPTVQHVKSYPVVSSFTSYLLTFQIFDYLNTQISTLLNSGIDFISKYPVVIDNVKLVDGKFNSLVLNTFDSIISVPISYYNVGKTKYETTFDTFNKYYFDTINYYLGISNEYKFDGSKVYQFFKISNYGLLSSKDIVIANGKKFSDYSISTINKEIETLPKEIKSYPKIAYNVLVKFYNDFNENYYTPIKNQTTDYVQDVANQTKSKADLYVKNLNFIPKEKVEIEIPVVSASA</sequence>
<reference evidence="1" key="1">
    <citation type="submission" date="2022-06" db="EMBL/GenBank/DDBJ databases">
        <authorList>
            <person name="Legras J.-L."/>
            <person name="Devillers H."/>
            <person name="Grondin C."/>
        </authorList>
    </citation>
    <scope>NUCLEOTIDE SEQUENCE</scope>
    <source>
        <strain evidence="1">CLIB 1444</strain>
    </source>
</reference>
<proteinExistence type="predicted"/>
<gene>
    <name evidence="1" type="ORF">CLIB1444_16S00408</name>
</gene>
<name>A0ACA9YEJ7_9ASCO</name>
<evidence type="ECO:0000313" key="1">
    <source>
        <dbReference type="EMBL" id="CAH6723510.1"/>
    </source>
</evidence>